<gene>
    <name evidence="3" type="ORF">RU87_GL001147</name>
</gene>
<feature type="domain" description="PRD" evidence="2">
    <location>
        <begin position="171"/>
        <end position="277"/>
    </location>
</feature>
<feature type="domain" description="PRD" evidence="2">
    <location>
        <begin position="65"/>
        <end position="170"/>
    </location>
</feature>
<proteinExistence type="predicted"/>
<dbReference type="Pfam" id="PF03123">
    <property type="entry name" value="CAT_RBD"/>
    <property type="match status" value="1"/>
</dbReference>
<name>A0A2A5S0W4_9LACT</name>
<dbReference type="RefSeq" id="WP_068164903.1">
    <property type="nucleotide sequence ID" value="NZ_JXJX01000005.1"/>
</dbReference>
<comment type="caution">
    <text evidence="3">The sequence shown here is derived from an EMBL/GenBank/DDBJ whole genome shotgun (WGS) entry which is preliminary data.</text>
</comment>
<dbReference type="OrthoDB" id="9813552at2"/>
<dbReference type="PANTHER" id="PTHR30185:SF15">
    <property type="entry name" value="CRYPTIC BETA-GLUCOSIDE BGL OPERON ANTITERMINATOR"/>
    <property type="match status" value="1"/>
</dbReference>
<keyword evidence="1" id="KW-0677">Repeat</keyword>
<dbReference type="InterPro" id="IPR004341">
    <property type="entry name" value="CAT_RNA-bd_dom"/>
</dbReference>
<evidence type="ECO:0000313" key="4">
    <source>
        <dbReference type="Proteomes" id="UP000242246"/>
    </source>
</evidence>
<dbReference type="Proteomes" id="UP000242246">
    <property type="component" value="Unassembled WGS sequence"/>
</dbReference>
<dbReference type="InterPro" id="IPR050661">
    <property type="entry name" value="BglG_antiterminators"/>
</dbReference>
<dbReference type="GO" id="GO:0006355">
    <property type="term" value="P:regulation of DNA-templated transcription"/>
    <property type="evidence" value="ECO:0007669"/>
    <property type="project" value="InterPro"/>
</dbReference>
<dbReference type="PROSITE" id="PS51372">
    <property type="entry name" value="PRD_2"/>
    <property type="match status" value="2"/>
</dbReference>
<evidence type="ECO:0000259" key="2">
    <source>
        <dbReference type="PROSITE" id="PS51372"/>
    </source>
</evidence>
<dbReference type="SMART" id="SM01061">
    <property type="entry name" value="CAT_RBD"/>
    <property type="match status" value="1"/>
</dbReference>
<dbReference type="SUPFAM" id="SSF63520">
    <property type="entry name" value="PTS-regulatory domain, PRD"/>
    <property type="match status" value="2"/>
</dbReference>
<dbReference type="STRING" id="1348632.GCA_001591745_01827"/>
<dbReference type="EMBL" id="JXJX01000005">
    <property type="protein sequence ID" value="PCS07094.1"/>
    <property type="molecule type" value="Genomic_DNA"/>
</dbReference>
<dbReference type="PANTHER" id="PTHR30185">
    <property type="entry name" value="CRYPTIC BETA-GLUCOSIDE BGL OPERON ANTITERMINATOR"/>
    <property type="match status" value="1"/>
</dbReference>
<dbReference type="InterPro" id="IPR036634">
    <property type="entry name" value="PRD_sf"/>
</dbReference>
<dbReference type="Gene3D" id="2.30.24.10">
    <property type="entry name" value="CAT RNA-binding domain"/>
    <property type="match status" value="1"/>
</dbReference>
<dbReference type="InterPro" id="IPR036650">
    <property type="entry name" value="CAT_RNA-bd_dom_sf"/>
</dbReference>
<reference evidence="3 4" key="1">
    <citation type="submission" date="2014-12" db="EMBL/GenBank/DDBJ databases">
        <title>Draft genome sequences of 10 type strains of Lactococcus.</title>
        <authorList>
            <person name="Sun Z."/>
            <person name="Zhong Z."/>
            <person name="Liu W."/>
            <person name="Zhang W."/>
            <person name="Zhang H."/>
        </authorList>
    </citation>
    <scope>NUCLEOTIDE SEQUENCE [LARGE SCALE GENOMIC DNA]</scope>
    <source>
        <strain evidence="3 4">DSM 20686</strain>
    </source>
</reference>
<dbReference type="GO" id="GO:0003723">
    <property type="term" value="F:RNA binding"/>
    <property type="evidence" value="ECO:0007669"/>
    <property type="project" value="InterPro"/>
</dbReference>
<dbReference type="Gene3D" id="1.10.1790.10">
    <property type="entry name" value="PRD domain"/>
    <property type="match status" value="2"/>
</dbReference>
<dbReference type="Pfam" id="PF00874">
    <property type="entry name" value="PRD"/>
    <property type="match status" value="2"/>
</dbReference>
<sequence>MLISKVINNNIVRSIDEENREVLVMGSGIGFNKSAGEVIIAEKIEKIYILNDDINSLRFEELMSQIPIEVIKLTNQIVDFGKVSLAKELPDSLYTVLLDHINFAIERTKEGFVIRNALIWETKRFYATEFSVGEFALEIIKQQLGVSLPEDEAAFIALHFASANIDAVTTEEAKKILSTIKDILTIVRYHFGIELNESSIHYERFVTHLKFFMQRMLSGRHLDEDDGDFLMMLKTKYKAEYLCTLKISDYFQTNYQLTLTADEIMYLTIHIRRITAQ</sequence>
<dbReference type="AlphaFoldDB" id="A0A2A5S0W4"/>
<dbReference type="SUPFAM" id="SSF50151">
    <property type="entry name" value="SacY-like RNA-binding domain"/>
    <property type="match status" value="1"/>
</dbReference>
<evidence type="ECO:0000256" key="1">
    <source>
        <dbReference type="ARBA" id="ARBA00022737"/>
    </source>
</evidence>
<keyword evidence="4" id="KW-1185">Reference proteome</keyword>
<accession>A0A2A5S0W4</accession>
<organism evidence="3 4">
    <name type="scientific">Pseudolactococcus plantarum</name>
    <dbReference type="NCBI Taxonomy" id="1365"/>
    <lineage>
        <taxon>Bacteria</taxon>
        <taxon>Bacillati</taxon>
        <taxon>Bacillota</taxon>
        <taxon>Bacilli</taxon>
        <taxon>Lactobacillales</taxon>
        <taxon>Streptococcaceae</taxon>
        <taxon>Pseudolactococcus</taxon>
    </lineage>
</organism>
<dbReference type="NCBIfam" id="NF046042">
    <property type="entry name" value="LicT"/>
    <property type="match status" value="1"/>
</dbReference>
<protein>
    <submittedName>
        <fullName evidence="3">Transcriptional antiterminator BglG</fullName>
    </submittedName>
</protein>
<evidence type="ECO:0000313" key="3">
    <source>
        <dbReference type="EMBL" id="PCS07094.1"/>
    </source>
</evidence>
<dbReference type="InterPro" id="IPR011608">
    <property type="entry name" value="PRD"/>
</dbReference>